<keyword evidence="2" id="KW-1185">Reference proteome</keyword>
<proteinExistence type="predicted"/>
<reference evidence="2" key="1">
    <citation type="journal article" date="2015" name="BMC Genomics">
        <title>Genomic and transcriptomic analysis of the endophytic fungus Pestalotiopsis fici reveals its lifestyle and high potential for synthesis of natural products.</title>
        <authorList>
            <person name="Wang X."/>
            <person name="Zhang X."/>
            <person name="Liu L."/>
            <person name="Xiang M."/>
            <person name="Wang W."/>
            <person name="Sun X."/>
            <person name="Che Y."/>
            <person name="Guo L."/>
            <person name="Liu G."/>
            <person name="Guo L."/>
            <person name="Wang C."/>
            <person name="Yin W.B."/>
            <person name="Stadler M."/>
            <person name="Zhang X."/>
            <person name="Liu X."/>
        </authorList>
    </citation>
    <scope>NUCLEOTIDE SEQUENCE [LARGE SCALE GENOMIC DNA]</scope>
    <source>
        <strain evidence="2">W106-1 / CGMCC3.15140</strain>
    </source>
</reference>
<accession>W3X724</accession>
<dbReference type="PANTHER" id="PTHR40617:SF1">
    <property type="entry name" value="ATTH DOMAIN-CONTAINING PROTEIN-RELATED"/>
    <property type="match status" value="1"/>
</dbReference>
<protein>
    <recommendedName>
        <fullName evidence="3">AttH domain-containing protein</fullName>
    </recommendedName>
</protein>
<dbReference type="AlphaFoldDB" id="W3X724"/>
<dbReference type="OrthoDB" id="5295747at2759"/>
<evidence type="ECO:0000313" key="2">
    <source>
        <dbReference type="Proteomes" id="UP000030651"/>
    </source>
</evidence>
<dbReference type="HOGENOM" id="CLU_1787491_0_0_1"/>
<dbReference type="SUPFAM" id="SSF159245">
    <property type="entry name" value="AttH-like"/>
    <property type="match status" value="1"/>
</dbReference>
<dbReference type="STRING" id="1229662.W3X724"/>
<dbReference type="RefSeq" id="XP_007833687.1">
    <property type="nucleotide sequence ID" value="XM_007835496.1"/>
</dbReference>
<dbReference type="eggNOG" id="ENOG502SPEU">
    <property type="taxonomic scope" value="Eukaryota"/>
</dbReference>
<dbReference type="KEGG" id="pfy:PFICI_06915"/>
<name>W3X724_PESFW</name>
<dbReference type="InParanoid" id="W3X724"/>
<dbReference type="PANTHER" id="PTHR40617">
    <property type="entry name" value="TERPENE CYCLASE ASQC"/>
    <property type="match status" value="1"/>
</dbReference>
<evidence type="ECO:0008006" key="3">
    <source>
        <dbReference type="Google" id="ProtNLM"/>
    </source>
</evidence>
<organism evidence="1 2">
    <name type="scientific">Pestalotiopsis fici (strain W106-1 / CGMCC3.15140)</name>
    <dbReference type="NCBI Taxonomy" id="1229662"/>
    <lineage>
        <taxon>Eukaryota</taxon>
        <taxon>Fungi</taxon>
        <taxon>Dikarya</taxon>
        <taxon>Ascomycota</taxon>
        <taxon>Pezizomycotina</taxon>
        <taxon>Sordariomycetes</taxon>
        <taxon>Xylariomycetidae</taxon>
        <taxon>Amphisphaeriales</taxon>
        <taxon>Sporocadaceae</taxon>
        <taxon>Pestalotiopsis</taxon>
    </lineage>
</organism>
<gene>
    <name evidence="1" type="ORF">PFICI_06915</name>
</gene>
<evidence type="ECO:0000313" key="1">
    <source>
        <dbReference type="EMBL" id="ETS81913.1"/>
    </source>
</evidence>
<dbReference type="Proteomes" id="UP000030651">
    <property type="component" value="Unassembled WGS sequence"/>
</dbReference>
<sequence>MRTSGSLTIGERVLTVAPEQSFGWYDRQAGFGAPANWTWFQLHFLGSLIKASIWACDLFVLDYNLKADWENTWTSYKTNITYSQSWQLVFENGDRLEVESLRPYQETYGPNAIGDSVYAGTILDRGSFFGQRTTYGLVEMITISA</sequence>
<dbReference type="EMBL" id="KI912112">
    <property type="protein sequence ID" value="ETS81913.1"/>
    <property type="molecule type" value="Genomic_DNA"/>
</dbReference>
<dbReference type="InterPro" id="IPR053112">
    <property type="entry name" value="Fungal_Dehydratase/Hydratase"/>
</dbReference>
<dbReference type="GeneID" id="19271928"/>
<dbReference type="InterPro" id="IPR023374">
    <property type="entry name" value="AttH-like_dom_sf"/>
</dbReference>
<dbReference type="Gene3D" id="2.40.370.10">
    <property type="entry name" value="AttH-like domain"/>
    <property type="match status" value="1"/>
</dbReference>